<accession>A0A7M2Y626</accession>
<sequence length="80" mass="8969">MQNKFKTAIQKELERLKVKPLNVAFTKLSELPTYEGEFSENDVLIGVNKVLEMMGQEAIPPSVINYLDQAEGTKSVGKEI</sequence>
<proteinExistence type="predicted"/>
<protein>
    <submittedName>
        <fullName evidence="1">Uncharacterized protein</fullName>
    </submittedName>
</protein>
<dbReference type="RefSeq" id="WP_193812296.1">
    <property type="nucleotide sequence ID" value="NZ_CP040442.1"/>
</dbReference>
<dbReference type="AlphaFoldDB" id="A0A7M2Y626"/>
<keyword evidence="2" id="KW-1185">Reference proteome</keyword>
<name>A0A7M2Y626_9FLAO</name>
<evidence type="ECO:0000313" key="2">
    <source>
        <dbReference type="Proteomes" id="UP000594195"/>
    </source>
</evidence>
<reference evidence="1 2" key="1">
    <citation type="submission" date="2019-05" db="EMBL/GenBank/DDBJ databases">
        <title>Chryseobacterium sp. isolated from King George Island, maritime Antarctica.</title>
        <authorList>
            <person name="Peng X."/>
        </authorList>
    </citation>
    <scope>NUCLEOTIDE SEQUENCE [LARGE SCALE GENOMIC DNA]</scope>
    <source>
        <strain evidence="1 2">7-3A</strain>
    </source>
</reference>
<organism evidence="1 2">
    <name type="scientific">Kaistella flava</name>
    <name type="common">ex Peng et al. 2021</name>
    <dbReference type="NCBI Taxonomy" id="2038776"/>
    <lineage>
        <taxon>Bacteria</taxon>
        <taxon>Pseudomonadati</taxon>
        <taxon>Bacteroidota</taxon>
        <taxon>Flavobacteriia</taxon>
        <taxon>Flavobacteriales</taxon>
        <taxon>Weeksellaceae</taxon>
        <taxon>Chryseobacterium group</taxon>
        <taxon>Kaistella</taxon>
    </lineage>
</organism>
<dbReference type="EMBL" id="CP040442">
    <property type="protein sequence ID" value="QOW09085.1"/>
    <property type="molecule type" value="Genomic_DNA"/>
</dbReference>
<evidence type="ECO:0000313" key="1">
    <source>
        <dbReference type="EMBL" id="QOW09085.1"/>
    </source>
</evidence>
<gene>
    <name evidence="1" type="ORF">Q73A0000_01335</name>
</gene>
<dbReference type="Proteomes" id="UP000594195">
    <property type="component" value="Chromosome"/>
</dbReference>
<dbReference type="KEGG" id="kfa:Q73A0000_01335"/>